<dbReference type="Proteomes" id="UP000189703">
    <property type="component" value="Unplaced"/>
</dbReference>
<sequence length="174" mass="18783">MKEKLKALLVDRITKEIRANTVQRPSSSKKNFNLHCDKTRDSGQKNPVTSPPDPSPSAIQQGTRIDVNSAIALSKRKPKNQGINSTKLGKCSPLPSSSVSIIRVAETLPITNSPSDLSTPSSTAENMEIDANQFHIQTEPATSCFTPSCKHIPQTDAADTTTSALHLVEKVIPL</sequence>
<protein>
    <submittedName>
        <fullName evidence="3">Uncharacterized protein LOC104600125</fullName>
    </submittedName>
</protein>
<dbReference type="RefSeq" id="XP_010261268.1">
    <property type="nucleotide sequence ID" value="XM_010262966.2"/>
</dbReference>
<evidence type="ECO:0000256" key="1">
    <source>
        <dbReference type="SAM" id="MobiDB-lite"/>
    </source>
</evidence>
<dbReference type="InParanoid" id="A0A1U8A853"/>
<evidence type="ECO:0000313" key="2">
    <source>
        <dbReference type="Proteomes" id="UP000189703"/>
    </source>
</evidence>
<dbReference type="AlphaFoldDB" id="A0A1U8A853"/>
<keyword evidence="2" id="KW-1185">Reference proteome</keyword>
<feature type="compositionally biased region" description="Polar residues" evidence="1">
    <location>
        <begin position="20"/>
        <end position="31"/>
    </location>
</feature>
<name>A0A1U8A853_NELNU</name>
<feature type="region of interest" description="Disordered" evidence="1">
    <location>
        <begin position="15"/>
        <end position="95"/>
    </location>
</feature>
<dbReference type="KEGG" id="nnu:104600125"/>
<reference evidence="3" key="1">
    <citation type="submission" date="2025-08" db="UniProtKB">
        <authorList>
            <consortium name="RefSeq"/>
        </authorList>
    </citation>
    <scope>IDENTIFICATION</scope>
</reference>
<dbReference type="GeneID" id="104600125"/>
<organism evidence="2 3">
    <name type="scientific">Nelumbo nucifera</name>
    <name type="common">Sacred lotus</name>
    <dbReference type="NCBI Taxonomy" id="4432"/>
    <lineage>
        <taxon>Eukaryota</taxon>
        <taxon>Viridiplantae</taxon>
        <taxon>Streptophyta</taxon>
        <taxon>Embryophyta</taxon>
        <taxon>Tracheophyta</taxon>
        <taxon>Spermatophyta</taxon>
        <taxon>Magnoliopsida</taxon>
        <taxon>Proteales</taxon>
        <taxon>Nelumbonaceae</taxon>
        <taxon>Nelumbo</taxon>
    </lineage>
</organism>
<accession>A0A1U8A853</accession>
<evidence type="ECO:0000313" key="3">
    <source>
        <dbReference type="RefSeq" id="XP_010261268.1"/>
    </source>
</evidence>
<proteinExistence type="predicted"/>
<gene>
    <name evidence="3" type="primary">LOC104600125</name>
</gene>